<feature type="signal peptide" evidence="1">
    <location>
        <begin position="1"/>
        <end position="22"/>
    </location>
</feature>
<gene>
    <name evidence="2" type="ORF">QNM18_16135</name>
</gene>
<sequence>MKLASLFLSAAITLGAAAPVSAKSVTDFAYYHVGCYATSSGDMMWYEIADTSSQIRSIIQRCTAEGGQFRIQKIYYR</sequence>
<keyword evidence="1" id="KW-0732">Signal</keyword>
<evidence type="ECO:0000313" key="3">
    <source>
        <dbReference type="Proteomes" id="UP001231915"/>
    </source>
</evidence>
<feature type="chain" id="PRO_5046193962" evidence="1">
    <location>
        <begin position="23"/>
        <end position="77"/>
    </location>
</feature>
<dbReference type="EMBL" id="JASJUT010000007">
    <property type="protein sequence ID" value="MDK2596578.1"/>
    <property type="molecule type" value="Genomic_DNA"/>
</dbReference>
<dbReference type="RefSeq" id="WP_211008756.1">
    <property type="nucleotide sequence ID" value="NZ_JASJUT010000007.1"/>
</dbReference>
<reference evidence="2 3" key="1">
    <citation type="submission" date="2023-05" db="EMBL/GenBank/DDBJ databases">
        <title>Pseudoalteromonas ardens sp. nov., Pseudoalteromonas obscura sp. nov., and Pseudoalteromonas umbrosa sp. nov., isolated from the coral Montipora capitata.</title>
        <authorList>
            <person name="Thomas E.M."/>
            <person name="Smith E.M."/>
            <person name="Papke E."/>
            <person name="Shlafstein M.D."/>
            <person name="Oline D.K."/>
            <person name="Videau P."/>
            <person name="Saw J.H."/>
            <person name="Strangman W.K."/>
            <person name="Ushijima B."/>
        </authorList>
    </citation>
    <scope>NUCLEOTIDE SEQUENCE [LARGE SCALE GENOMIC DNA]</scope>
    <source>
        <strain evidence="2 3">P94</strain>
    </source>
</reference>
<proteinExistence type="predicted"/>
<keyword evidence="3" id="KW-1185">Reference proteome</keyword>
<evidence type="ECO:0000256" key="1">
    <source>
        <dbReference type="SAM" id="SignalP"/>
    </source>
</evidence>
<name>A0ABT7ENH5_9GAMM</name>
<protein>
    <submittedName>
        <fullName evidence="2">Uncharacterized protein</fullName>
    </submittedName>
</protein>
<organism evidence="2 3">
    <name type="scientific">Pseudoalteromonas obscura</name>
    <dbReference type="NCBI Taxonomy" id="3048491"/>
    <lineage>
        <taxon>Bacteria</taxon>
        <taxon>Pseudomonadati</taxon>
        <taxon>Pseudomonadota</taxon>
        <taxon>Gammaproteobacteria</taxon>
        <taxon>Alteromonadales</taxon>
        <taxon>Pseudoalteromonadaceae</taxon>
        <taxon>Pseudoalteromonas</taxon>
    </lineage>
</organism>
<accession>A0ABT7ENH5</accession>
<evidence type="ECO:0000313" key="2">
    <source>
        <dbReference type="EMBL" id="MDK2596578.1"/>
    </source>
</evidence>
<comment type="caution">
    <text evidence="2">The sequence shown here is derived from an EMBL/GenBank/DDBJ whole genome shotgun (WGS) entry which is preliminary data.</text>
</comment>
<dbReference type="Proteomes" id="UP001231915">
    <property type="component" value="Unassembled WGS sequence"/>
</dbReference>